<dbReference type="CDD" id="cd00057">
    <property type="entry name" value="FA58C"/>
    <property type="match status" value="1"/>
</dbReference>
<dbReference type="SMART" id="SM00369">
    <property type="entry name" value="LRR_TYP"/>
    <property type="match status" value="5"/>
</dbReference>
<feature type="region of interest" description="Disordered" evidence="15">
    <location>
        <begin position="1661"/>
        <end position="1681"/>
    </location>
</feature>
<feature type="disulfide bond" evidence="14">
    <location>
        <begin position="1838"/>
        <end position="1853"/>
    </location>
</feature>
<dbReference type="InterPro" id="IPR035914">
    <property type="entry name" value="Sperma_CUB_dom_sf"/>
</dbReference>
<dbReference type="CDD" id="cd00041">
    <property type="entry name" value="CUB"/>
    <property type="match status" value="2"/>
</dbReference>
<dbReference type="CDD" id="cd00112">
    <property type="entry name" value="LDLa"/>
    <property type="match status" value="6"/>
</dbReference>
<dbReference type="VEuPathDB" id="VectorBase:SSCA009103"/>
<feature type="disulfide bond" evidence="14">
    <location>
        <begin position="1786"/>
        <end position="1804"/>
    </location>
</feature>
<evidence type="ECO:0000256" key="6">
    <source>
        <dbReference type="ARBA" id="ARBA00022737"/>
    </source>
</evidence>
<sequence length="3056" mass="351591">MIEIETLEKIQTIQNKHFDDQQLIEANDCTDLWIRYGIQKSGNYTLILDRNDLATIIDVECDMNDRIQIHEDFDRNRLNKSEKIFEIKTIIHHDSEEPRLVQGYESPGSFERNIIYNQRYAMKSSMLKPIIKIIENSFSCQQFIRWDCKGSVFSFWYQHYHSWWLDRYARAQTYWGGAEPDFNTCGCFPYCYPTTKNSTCNCDANIKTDWLEDSGLLLIKDRLPVRQLRFGDTGESYEIGRYYLGPLICRTFGHRNITMGEFEAPITITSPGFPHRYPSSFRRYEWSILVQKNQSIEMVFSEYDIIHYGSYISVPGCRHALEVDILKRSSPNATDWFLIHSIRREKSTPPYFVTDGDETLFRMRFVTCNQNYSRKASTFTNAQHKGFRVEFRKSTCSTCPSGQCHIEPDQCIYIFSEGYPYPYYLLGKSFDRNPRLQSWNLSTIEENLIQIEFNDFDVISTPGQHNCDADLVTIQENGTKNVNYCNINRFNIGKFLSETNRMELILRTTLKKVGNSRGIHATVRSVPKLITSKPRWSKNAAEGKPTDQSSTRSSRESSLAVDNNFEQKESTKCSSTNYEREPWWRVNLQKRHRIYGIQIFGYVGKRSDPAPQSSSLLLERNSFDFCSDQWPAKNYALPMPVSGCPFDEQHRWLHGVRFHAVQHDKPYDDKIRYWSDNIMLKGGATESGIEQHFCIHQDFSTNASNDSNRCLWQPGKYCIIKYGDSCPDGFQTGSITWFDKKLQNSSSKLYNYINGTMPSGNYTTHNTTIYFCCREDGDPTKPINLPRTRPFYLFQYGRICQEVSGMSEMEHYFHYEEEFFIPGSTPNMVFTTGQKLKFQDPHPRIDVTLFDRGLTLHYCYYDIADKLKGFQVLVDTTPDTFGYGKFHDTNTGIARSVNKPFLSAVECANYGTTREEFDQITLNCTQPIEGQYVIIFMKDRQDALQLCEVRVFGEETCGRPLGMATEEILDSAITASSFDTTKGLVYHPYNVRLNSFAAWCATNEDTEKFIQIDLSLQKNWNGGQEPRTVAIENGSDEKSNDFNYMTIVGIAMQGMPHGFKSYFVTNFQLLFSNDSIVWSYEEEPIGKQKVYRCVQCEAQHVDPDEVVMYNLLKPVIAKFLRVKILTFRGGPCMRLELIGCRGDKKNFCSKTLNASQPGIITSPNYPFYYAQYKSCVWNIQPSKPGLHIELDFIVLDLAPAEKSSGKCNDNLFIYHSSQQTPILIDAGSSKDQRSQLIRQQNFPKKIISNGPVTLNLRTCFRTSMTRYQGFMVKYRETDCPGCGIGDLRCSKLHNCASLCGRILSINYPLNYLNNHRCRWLIRAPPGHYFNITIEDFDIADSYSTTISSKIVTSIKTSKKKRRQSSIKTCLFDHLSFIDPSTGIVLGRYCNSRKPQKYILSNWNELLIEFSTDSSINARGFKIKYNAQRYNLLPETLPLLFPINACPTGWLHFRGYCYASFVEEQSLQWYEAEEKCAQKAKGRDGHLVSINDYLEMNVIHYWIIEQWKFSPHQNIYIGLIDTNREGFYNWSDGNPMSYTDWYRSNIWSSSTTASEVMASISINLSTNEQQQSITKLSKTNHSDSIINLQLQSDNFNQFSQPDGGAYEDCTVINFHSIHSTLNWHDVPCSLGKKVVPIRSNNINGKDYSGNSGWNTSTGIGIGSIRKNQSNPNSSSFSNITSDSQNRQKIALVHPNDGLIHSYICKMDSNSSFHQHGPRRTLFTGKFSDFEKKEIQSKVDQNRYFLCNNFEVISNLFRCDGTANCRDGSDEMEGCSISDRCLESQFQCANGHCIAIGKYCDFIDDCGDGSDEVFCVRRQCKKTSEFKCNNEQCVSINKRCDLFNDCRDQSDEDNCWGKCNLNTTFQCYYGNCIPLYTLCDRHRDCPGKFFEDEHTSICSAIINDHNGSNDTTLLSNQYQTSYRWRRESSLSNNSSDQTKSEIKGKWSNRIIDCNLTKNEIRLRRSCQDLLDYHQVNSNGHYELQPLGAENQLTIDVYCEFLNSTHAKTIINHDSEDRLYVRSSFDSPGSFLRTINYQGSFDLIVAVIENSNKCRQMLSYECSGSRFNFKTSKPNSWWVSRSGLREYSWGGDHLNQCACYPHCLANLSCNCDAGLLFNWTKDFGYVENRSKLPIRQVAFGEVYHIGHLGYVQIGPVECIGRQNSLLESMDREKLSNCDESNVPETFRCNSGQIIQSKYVCIYEFDQLQYQIGCRDVSHLRHCTKFQCPNDYVKCPDSYCIPYRYMCNGKWDCVGGSDEIGCARYTCPGRYKCANESSCIWLHQLCDGFRHCPLGDDEWFCDLNCPESCICFGHYIDCRFSNLTTETFRNISKEARKLDLSYNNLGPDLSMIDFSSFAYLGELILQKNNLEIIRSRKFIQLTNLYKLDLRYNRIKIIESAAFAGLQQVTTLLLDHNDQLSEIHSGAFVGLISLRRLNISNTRLKTIATNLFLQMNSLQYLTLINNQIETIEKGAFNDLYSLMALDLRENPISNFSKDMFSMLKSLRTLATDSFKFCCLASGVVPFSRCHPPQDEISDCEDLMSNTVQRLILWILGFTALIGNIIVIFWRCKTKNQINWTSSTLIQWLGFSDFLMGVYLLIIASVDEHYRGRYIENSDYWKNSNLCKLCGFLSTLSSETSVVTLVFITIDRLISISFAFSNYRLNTKHTYRLLITAWIFALLISSLPLLPIEYFRGQFYSRSGVCLAFHITARQWPGWEYSVAIFLVFNLIAFIFILFCYLYMYKTIEIAVEKRRQMRAKQIRETKIGLQMALIVITNFLCWFPVIIMGLMALGGVNIPGAAYSWIAVLVLPLNSATNPLIYTLMHFIPNMAQTNKNSETQLASMRLETMRSVNLRATNSFAIQRITFNNINGNSSSASSSIDQIPMTLLMKPPPGYQKLSEFLRSKKLLSSKDLLDISYSLSKNIKEYHQMGYALDSIDCNNVFVTIKPVRLERSEIEKMIKQKMLSNKFIRGNFDDKDGDDNGKNQGGEEEEQKEEENGFSCLQAYIPPYNSYKVISPRSNDDFASNMEQFGQIIKRMLQVFHLRSLREAQNNSKYSND</sequence>
<dbReference type="Pfam" id="PF00001">
    <property type="entry name" value="7tm_1"/>
    <property type="match status" value="1"/>
</dbReference>
<keyword evidence="5 16" id="KW-0812">Transmembrane</keyword>
<feature type="region of interest" description="Disordered" evidence="15">
    <location>
        <begin position="2968"/>
        <end position="2995"/>
    </location>
</feature>
<dbReference type="InterPro" id="IPR017452">
    <property type="entry name" value="GPCR_Rhodpsn_7TM"/>
</dbReference>
<dbReference type="Gene3D" id="4.10.400.10">
    <property type="entry name" value="Low-density Lipoprotein Receptor"/>
    <property type="match status" value="6"/>
</dbReference>
<evidence type="ECO:0000256" key="11">
    <source>
        <dbReference type="ARBA" id="ARBA00023170"/>
    </source>
</evidence>
<evidence type="ECO:0000256" key="3">
    <source>
        <dbReference type="ARBA" id="ARBA00022475"/>
    </source>
</evidence>
<dbReference type="InterPro" id="IPR016187">
    <property type="entry name" value="CTDL_fold"/>
</dbReference>
<dbReference type="Pfam" id="PF00431">
    <property type="entry name" value="CUB"/>
    <property type="match status" value="2"/>
</dbReference>
<feature type="transmembrane region" description="Helical" evidence="16">
    <location>
        <begin position="2545"/>
        <end position="2566"/>
    </location>
</feature>
<dbReference type="SMART" id="SM00034">
    <property type="entry name" value="CLECT"/>
    <property type="match status" value="1"/>
</dbReference>
<dbReference type="Proteomes" id="UP000616769">
    <property type="component" value="Unassembled WGS sequence"/>
</dbReference>
<evidence type="ECO:0000256" key="13">
    <source>
        <dbReference type="PROSITE-ProRule" id="PRU00059"/>
    </source>
</evidence>
<evidence type="ECO:0000256" key="9">
    <source>
        <dbReference type="ARBA" id="ARBA00023136"/>
    </source>
</evidence>
<dbReference type="Gene3D" id="1.20.1070.10">
    <property type="entry name" value="Rhodopsin 7-helix transmembrane proteins"/>
    <property type="match status" value="1"/>
</dbReference>
<dbReference type="SMART" id="SM00231">
    <property type="entry name" value="FA58C"/>
    <property type="match status" value="1"/>
</dbReference>
<comment type="subcellular location">
    <subcellularLocation>
        <location evidence="1">Cell membrane</location>
        <topology evidence="1">Multi-pass membrane protein</topology>
    </subcellularLocation>
</comment>
<dbReference type="GO" id="GO:0009755">
    <property type="term" value="P:hormone-mediated signaling pathway"/>
    <property type="evidence" value="ECO:0007669"/>
    <property type="project" value="TreeGrafter"/>
</dbReference>
<feature type="domain" description="G-protein coupled receptors family 1 profile" evidence="20">
    <location>
        <begin position="2557"/>
        <end position="2817"/>
    </location>
</feature>
<protein>
    <submittedName>
        <fullName evidence="21">Relaxin receptor-like protein</fullName>
    </submittedName>
</protein>
<feature type="disulfide bond" evidence="14">
    <location>
        <begin position="1865"/>
        <end position="1883"/>
    </location>
</feature>
<evidence type="ECO:0000259" key="20">
    <source>
        <dbReference type="PROSITE" id="PS50262"/>
    </source>
</evidence>
<feature type="disulfide bond" evidence="14">
    <location>
        <begin position="2231"/>
        <end position="2249"/>
    </location>
</feature>
<feature type="domain" description="CUB" evidence="17">
    <location>
        <begin position="1148"/>
        <end position="1277"/>
    </location>
</feature>
<feature type="transmembrane region" description="Helical" evidence="16">
    <location>
        <begin position="2760"/>
        <end position="2788"/>
    </location>
</feature>
<dbReference type="InterPro" id="IPR002172">
    <property type="entry name" value="LDrepeatLR_classA_rpt"/>
</dbReference>
<dbReference type="PROSITE" id="PS01209">
    <property type="entry name" value="LDLRA_1"/>
    <property type="match status" value="1"/>
</dbReference>
<evidence type="ECO:0000256" key="14">
    <source>
        <dbReference type="PROSITE-ProRule" id="PRU00124"/>
    </source>
</evidence>
<dbReference type="SUPFAM" id="SSF49854">
    <property type="entry name" value="Spermadhesin, CUB domain"/>
    <property type="match status" value="3"/>
</dbReference>
<feature type="disulfide bond" evidence="14">
    <location>
        <begin position="2263"/>
        <end position="2275"/>
    </location>
</feature>
<feature type="domain" description="CUB" evidence="17">
    <location>
        <begin position="1289"/>
        <end position="1427"/>
    </location>
</feature>
<comment type="caution">
    <text evidence="21">The sequence shown here is derived from an EMBL/GenBank/DDBJ whole genome shotgun (WGS) entry which is preliminary data.</text>
</comment>
<dbReference type="Gene3D" id="3.80.10.10">
    <property type="entry name" value="Ribonuclease Inhibitor"/>
    <property type="match status" value="2"/>
</dbReference>
<keyword evidence="11 21" id="KW-0675">Receptor</keyword>
<evidence type="ECO:0000256" key="12">
    <source>
        <dbReference type="ARBA" id="ARBA00023224"/>
    </source>
</evidence>
<feature type="disulfide bond" evidence="14">
    <location>
        <begin position="2282"/>
        <end position="2297"/>
    </location>
</feature>
<keyword evidence="4" id="KW-0433">Leucine-rich repeat</keyword>
<dbReference type="InterPro" id="IPR032675">
    <property type="entry name" value="LRR_dom_sf"/>
</dbReference>
<evidence type="ECO:0000256" key="15">
    <source>
        <dbReference type="SAM" id="MobiDB-lite"/>
    </source>
</evidence>
<keyword evidence="6" id="KW-0677">Repeat</keyword>
<evidence type="ECO:0000256" key="10">
    <source>
        <dbReference type="ARBA" id="ARBA00023157"/>
    </source>
</evidence>
<dbReference type="InterPro" id="IPR016186">
    <property type="entry name" value="C-type_lectin-like/link_sf"/>
</dbReference>
<feature type="region of interest" description="Disordered" evidence="15">
    <location>
        <begin position="534"/>
        <end position="573"/>
    </location>
</feature>
<feature type="domain" description="CUB" evidence="17">
    <location>
        <begin position="396"/>
        <end position="526"/>
    </location>
</feature>
<proteinExistence type="inferred from homology"/>
<dbReference type="SUPFAM" id="SSF81321">
    <property type="entry name" value="Family A G protein-coupled receptor-like"/>
    <property type="match status" value="1"/>
</dbReference>
<evidence type="ECO:0000256" key="7">
    <source>
        <dbReference type="ARBA" id="ARBA00022989"/>
    </source>
</evidence>
<dbReference type="PROSITE" id="PS51450">
    <property type="entry name" value="LRR"/>
    <property type="match status" value="1"/>
</dbReference>
<dbReference type="Gene3D" id="3.10.100.10">
    <property type="entry name" value="Mannose-Binding Protein A, subunit A"/>
    <property type="match status" value="1"/>
</dbReference>
<feature type="compositionally biased region" description="Basic and acidic residues" evidence="15">
    <location>
        <begin position="2970"/>
        <end position="2980"/>
    </location>
</feature>
<comment type="similarity">
    <text evidence="2">Belongs to the G-protein coupled receptor 1 family.</text>
</comment>
<feature type="domain" description="C-type lectin" evidence="19">
    <location>
        <begin position="1452"/>
        <end position="1540"/>
    </location>
</feature>
<feature type="transmembrane region" description="Helical" evidence="16">
    <location>
        <begin position="2578"/>
        <end position="2598"/>
    </location>
</feature>
<dbReference type="Pfam" id="PF16977">
    <property type="entry name" value="ApeC"/>
    <property type="match status" value="1"/>
</dbReference>
<feature type="compositionally biased region" description="Low complexity" evidence="15">
    <location>
        <begin position="549"/>
        <end position="558"/>
    </location>
</feature>
<keyword evidence="9 16" id="KW-0472">Membrane</keyword>
<evidence type="ECO:0000313" key="22">
    <source>
        <dbReference type="Proteomes" id="UP000616769"/>
    </source>
</evidence>
<feature type="transmembrane region" description="Helical" evidence="16">
    <location>
        <begin position="2800"/>
        <end position="2823"/>
    </location>
</feature>
<dbReference type="PANTHER" id="PTHR24372">
    <property type="entry name" value="GLYCOPROTEIN HORMONE RECEPTOR"/>
    <property type="match status" value="1"/>
</dbReference>
<keyword evidence="12" id="KW-0807">Transducer</keyword>
<feature type="transmembrane region" description="Helical" evidence="16">
    <location>
        <begin position="2667"/>
        <end position="2686"/>
    </location>
</feature>
<dbReference type="SMART" id="SM00192">
    <property type="entry name" value="LDLa"/>
    <property type="match status" value="6"/>
</dbReference>
<dbReference type="PANTHER" id="PTHR24372:SF77">
    <property type="entry name" value="G-PROTEIN COUPLED RECEPTORS FAMILY 1 PROFILE DOMAIN-CONTAINING PROTEIN"/>
    <property type="match status" value="1"/>
</dbReference>
<dbReference type="InterPro" id="IPR000421">
    <property type="entry name" value="FA58C"/>
</dbReference>
<feature type="compositionally biased region" description="Low complexity" evidence="15">
    <location>
        <begin position="1666"/>
        <end position="1681"/>
    </location>
</feature>
<feature type="disulfide bond" evidence="14">
    <location>
        <begin position="1779"/>
        <end position="1791"/>
    </location>
</feature>
<dbReference type="InterPro" id="IPR003591">
    <property type="entry name" value="Leu-rich_rpt_typical-subtyp"/>
</dbReference>
<dbReference type="SMART" id="SM00042">
    <property type="entry name" value="CUB"/>
    <property type="match status" value="3"/>
</dbReference>
<keyword evidence="7 16" id="KW-1133">Transmembrane helix</keyword>
<feature type="disulfide bond" evidence="13">
    <location>
        <begin position="1148"/>
        <end position="1175"/>
    </location>
</feature>
<dbReference type="SUPFAM" id="SSF57424">
    <property type="entry name" value="LDL receptor-like module"/>
    <property type="match status" value="4"/>
</dbReference>
<dbReference type="GO" id="GO:0007189">
    <property type="term" value="P:adenylate cyclase-activating G protein-coupled receptor signaling pathway"/>
    <property type="evidence" value="ECO:0007669"/>
    <property type="project" value="TreeGrafter"/>
</dbReference>
<dbReference type="SUPFAM" id="SSF56436">
    <property type="entry name" value="C-type lectin-like"/>
    <property type="match status" value="1"/>
</dbReference>
<dbReference type="Pfam" id="PF13855">
    <property type="entry name" value="LRR_8"/>
    <property type="match status" value="2"/>
</dbReference>
<feature type="disulfide bond" evidence="14">
    <location>
        <begin position="1745"/>
        <end position="1763"/>
    </location>
</feature>
<dbReference type="SUPFAM" id="SSF49785">
    <property type="entry name" value="Galactose-binding domain-like"/>
    <property type="match status" value="2"/>
</dbReference>
<dbReference type="OrthoDB" id="6022531at2759"/>
<name>A0A132ABI1_SARSC</name>
<evidence type="ECO:0000259" key="19">
    <source>
        <dbReference type="PROSITE" id="PS50041"/>
    </source>
</evidence>
<dbReference type="PROSITE" id="PS50068">
    <property type="entry name" value="LDLRA_2"/>
    <property type="match status" value="6"/>
</dbReference>
<dbReference type="PROSITE" id="PS50041">
    <property type="entry name" value="C_TYPE_LECTIN_2"/>
    <property type="match status" value="1"/>
</dbReference>
<accession>A0A132ABI1</accession>
<feature type="transmembrane region" description="Helical" evidence="16">
    <location>
        <begin position="2717"/>
        <end position="2739"/>
    </location>
</feature>
<dbReference type="GO" id="GO:0008528">
    <property type="term" value="F:G protein-coupled peptide receptor activity"/>
    <property type="evidence" value="ECO:0007669"/>
    <property type="project" value="TreeGrafter"/>
</dbReference>
<evidence type="ECO:0000259" key="17">
    <source>
        <dbReference type="PROSITE" id="PS01180"/>
    </source>
</evidence>
<evidence type="ECO:0000256" key="4">
    <source>
        <dbReference type="ARBA" id="ARBA00022614"/>
    </source>
</evidence>
<dbReference type="Gene3D" id="2.60.120.1000">
    <property type="match status" value="2"/>
</dbReference>
<feature type="transmembrane region" description="Helical" evidence="16">
    <location>
        <begin position="2636"/>
        <end position="2655"/>
    </location>
</feature>
<evidence type="ECO:0000313" key="21">
    <source>
        <dbReference type="EMBL" id="KPM08277.1"/>
    </source>
</evidence>
<gene>
    <name evidence="21" type="ORF">QR98_0067930</name>
</gene>
<dbReference type="InterPro" id="IPR000859">
    <property type="entry name" value="CUB_dom"/>
</dbReference>
<dbReference type="PROSITE" id="PS50022">
    <property type="entry name" value="FA58C_3"/>
    <property type="match status" value="1"/>
</dbReference>
<dbReference type="GO" id="GO:0005886">
    <property type="term" value="C:plasma membrane"/>
    <property type="evidence" value="ECO:0007669"/>
    <property type="project" value="UniProtKB-SubCell"/>
</dbReference>
<evidence type="ECO:0000256" key="1">
    <source>
        <dbReference type="ARBA" id="ARBA00004651"/>
    </source>
</evidence>
<feature type="disulfide bond" evidence="14">
    <location>
        <begin position="2243"/>
        <end position="2258"/>
    </location>
</feature>
<keyword evidence="10 14" id="KW-1015">Disulfide bond</keyword>
<dbReference type="Gene3D" id="2.60.120.260">
    <property type="entry name" value="Galactose-binding domain-like"/>
    <property type="match status" value="3"/>
</dbReference>
<dbReference type="InterPro" id="IPR000276">
    <property type="entry name" value="GPCR_Rhodpsn"/>
</dbReference>
<keyword evidence="3" id="KW-1003">Cell membrane</keyword>
<dbReference type="Pfam" id="PF00057">
    <property type="entry name" value="Ldl_recept_a"/>
    <property type="match status" value="4"/>
</dbReference>
<evidence type="ECO:0000256" key="8">
    <source>
        <dbReference type="ARBA" id="ARBA00023040"/>
    </source>
</evidence>
<dbReference type="InterPro" id="IPR031569">
    <property type="entry name" value="ApeC"/>
</dbReference>
<dbReference type="InterPro" id="IPR008979">
    <property type="entry name" value="Galactose-bd-like_sf"/>
</dbReference>
<feature type="disulfide bond" evidence="14">
    <location>
        <begin position="2224"/>
        <end position="2236"/>
    </location>
</feature>
<keyword evidence="8" id="KW-0297">G-protein coupled receptor</keyword>
<dbReference type="InterPro" id="IPR023415">
    <property type="entry name" value="LDLR_class-A_CS"/>
</dbReference>
<dbReference type="InterPro" id="IPR036055">
    <property type="entry name" value="LDL_receptor-like_sf"/>
</dbReference>
<dbReference type="SUPFAM" id="SSF52058">
    <property type="entry name" value="L domain-like"/>
    <property type="match status" value="1"/>
</dbReference>
<comment type="caution">
    <text evidence="14">Lacks conserved residue(s) required for the propagation of feature annotation.</text>
</comment>
<evidence type="ECO:0000256" key="2">
    <source>
        <dbReference type="ARBA" id="ARBA00010663"/>
    </source>
</evidence>
<feature type="disulfide bond" evidence="14">
    <location>
        <begin position="1826"/>
        <end position="1844"/>
    </location>
</feature>
<dbReference type="EMBL" id="JXLN01012277">
    <property type="protein sequence ID" value="KPM08277.1"/>
    <property type="molecule type" value="Genomic_DNA"/>
</dbReference>
<feature type="disulfide bond" evidence="14">
    <location>
        <begin position="1798"/>
        <end position="1813"/>
    </location>
</feature>
<dbReference type="PROSITE" id="PS50262">
    <property type="entry name" value="G_PROTEIN_RECEP_F1_2"/>
    <property type="match status" value="1"/>
</dbReference>
<dbReference type="PRINTS" id="PR00261">
    <property type="entry name" value="LDLRECEPTOR"/>
</dbReference>
<dbReference type="PROSITE" id="PS01180">
    <property type="entry name" value="CUB"/>
    <property type="match status" value="3"/>
</dbReference>
<reference evidence="21 22" key="1">
    <citation type="journal article" date="2015" name="Parasit. Vectors">
        <title>Draft genome of the scabies mite.</title>
        <authorList>
            <person name="Rider S.D.Jr."/>
            <person name="Morgan M.S."/>
            <person name="Arlian L.G."/>
        </authorList>
    </citation>
    <scope>NUCLEOTIDE SEQUENCE [LARGE SCALE GENOMIC DNA]</scope>
    <source>
        <strain evidence="21">Arlian Lab</strain>
    </source>
</reference>
<evidence type="ECO:0000256" key="5">
    <source>
        <dbReference type="ARBA" id="ARBA00022692"/>
    </source>
</evidence>
<organism evidence="21 22">
    <name type="scientific">Sarcoptes scabiei</name>
    <name type="common">Itch mite</name>
    <name type="synonym">Acarus scabiei</name>
    <dbReference type="NCBI Taxonomy" id="52283"/>
    <lineage>
        <taxon>Eukaryota</taxon>
        <taxon>Metazoa</taxon>
        <taxon>Ecdysozoa</taxon>
        <taxon>Arthropoda</taxon>
        <taxon>Chelicerata</taxon>
        <taxon>Arachnida</taxon>
        <taxon>Acari</taxon>
        <taxon>Acariformes</taxon>
        <taxon>Sarcoptiformes</taxon>
        <taxon>Astigmata</taxon>
        <taxon>Psoroptidia</taxon>
        <taxon>Sarcoptoidea</taxon>
        <taxon>Sarcoptidae</taxon>
        <taxon>Sarcoptinae</taxon>
        <taxon>Sarcoptes</taxon>
    </lineage>
</organism>
<dbReference type="InterPro" id="IPR001611">
    <property type="entry name" value="Leu-rich_rpt"/>
</dbReference>
<dbReference type="Gene3D" id="2.60.120.290">
    <property type="entry name" value="Spermadhesin, CUB domain"/>
    <property type="match status" value="4"/>
</dbReference>
<evidence type="ECO:0000259" key="18">
    <source>
        <dbReference type="PROSITE" id="PS50022"/>
    </source>
</evidence>
<evidence type="ECO:0000256" key="16">
    <source>
        <dbReference type="SAM" id="Phobius"/>
    </source>
</evidence>
<feature type="domain" description="F5/8 type C" evidence="18">
    <location>
        <begin position="957"/>
        <end position="1140"/>
    </location>
</feature>
<dbReference type="InterPro" id="IPR001304">
    <property type="entry name" value="C-type_lectin-like"/>
</dbReference>